<evidence type="ECO:0000259" key="3">
    <source>
        <dbReference type="Pfam" id="PF16297"/>
    </source>
</evidence>
<evidence type="ECO:0000256" key="1">
    <source>
        <dbReference type="SAM" id="Coils"/>
    </source>
</evidence>
<reference evidence="4" key="1">
    <citation type="submission" date="2009-11" db="EMBL/GenBank/DDBJ databases">
        <authorList>
            <consortium name="The Broad Institute Genome Sequencing Platform"/>
            <person name="Ward D."/>
            <person name="Feldgarden M."/>
            <person name="Earl A."/>
            <person name="Young S.K."/>
            <person name="Zeng Q."/>
            <person name="Koehrsen M."/>
            <person name="Alvarado L."/>
            <person name="Berlin A."/>
            <person name="Bochicchio J."/>
            <person name="Borenstein D."/>
            <person name="Chapman S.B."/>
            <person name="Chen Z."/>
            <person name="Engels R."/>
            <person name="Freedman E."/>
            <person name="Gellesch M."/>
            <person name="Goldberg J."/>
            <person name="Griggs A."/>
            <person name="Gujja S."/>
            <person name="Heilman E."/>
            <person name="Heiman D."/>
            <person name="Hepburn T."/>
            <person name="Howarth C."/>
            <person name="Jen D."/>
            <person name="Larson L."/>
            <person name="Lewis B."/>
            <person name="Mehta T."/>
            <person name="Park D."/>
            <person name="Pearson M."/>
            <person name="Roberts A."/>
            <person name="Saif S."/>
            <person name="Shea T."/>
            <person name="Shenoy N."/>
            <person name="Sisk P."/>
            <person name="Stolte C."/>
            <person name="Sykes S."/>
            <person name="Thomson T."/>
            <person name="Walk T."/>
            <person name="White J."/>
            <person name="Yandava C."/>
            <person name="Izard J."/>
            <person name="Baranova O.V."/>
            <person name="Blanton J.M."/>
            <person name="Tanner A.C."/>
            <person name="Dewhirst F.E."/>
            <person name="Haas B."/>
            <person name="Nusbaum C."/>
            <person name="Birren B."/>
        </authorList>
    </citation>
    <scope>NUCLEOTIDE SEQUENCE [LARGE SCALE GENOMIC DNA]</scope>
    <source>
        <strain evidence="4">1-1 BBBD Race 1</strain>
    </source>
</reference>
<dbReference type="AlphaFoldDB" id="A0A180G2R4"/>
<dbReference type="OrthoDB" id="2506111at2759"/>
<proteinExistence type="predicted"/>
<feature type="compositionally biased region" description="Low complexity" evidence="2">
    <location>
        <begin position="52"/>
        <end position="62"/>
    </location>
</feature>
<reference evidence="5 6" key="3">
    <citation type="journal article" date="2017" name="G3 (Bethesda)">
        <title>Comparative analysis highlights variable genome content of wheat rusts and divergence of the mating loci.</title>
        <authorList>
            <person name="Cuomo C.A."/>
            <person name="Bakkeren G."/>
            <person name="Khalil H.B."/>
            <person name="Panwar V."/>
            <person name="Joly D."/>
            <person name="Linning R."/>
            <person name="Sakthikumar S."/>
            <person name="Song X."/>
            <person name="Adiconis X."/>
            <person name="Fan L."/>
            <person name="Goldberg J.M."/>
            <person name="Levin J.Z."/>
            <person name="Young S."/>
            <person name="Zeng Q."/>
            <person name="Anikster Y."/>
            <person name="Bruce M."/>
            <person name="Wang M."/>
            <person name="Yin C."/>
            <person name="McCallum B."/>
            <person name="Szabo L.J."/>
            <person name="Hulbert S."/>
            <person name="Chen X."/>
            <person name="Fellers J.P."/>
        </authorList>
    </citation>
    <scope>NUCLEOTIDE SEQUENCE</scope>
    <source>
        <strain evidence="6">Isolate 1-1 / race 1 (BBBD)</strain>
        <strain evidence="5">isolate 1-1 / race 1 (BBBD)</strain>
    </source>
</reference>
<dbReference type="VEuPathDB" id="FungiDB:PTTG_29754"/>
<evidence type="ECO:0000313" key="5">
    <source>
        <dbReference type="EnsemblFungi" id="PTTG_29754-t43_1-p1"/>
    </source>
</evidence>
<organism evidence="4">
    <name type="scientific">Puccinia triticina (isolate 1-1 / race 1 (BBBD))</name>
    <name type="common">Brown leaf rust fungus</name>
    <dbReference type="NCBI Taxonomy" id="630390"/>
    <lineage>
        <taxon>Eukaryota</taxon>
        <taxon>Fungi</taxon>
        <taxon>Dikarya</taxon>
        <taxon>Basidiomycota</taxon>
        <taxon>Pucciniomycotina</taxon>
        <taxon>Pucciniomycetes</taxon>
        <taxon>Pucciniales</taxon>
        <taxon>Pucciniaceae</taxon>
        <taxon>Puccinia</taxon>
    </lineage>
</organism>
<feature type="domain" description="DUF4939" evidence="3">
    <location>
        <begin position="70"/>
        <end position="128"/>
    </location>
</feature>
<accession>A0A180G2R4</accession>
<keyword evidence="1" id="KW-0175">Coiled coil</keyword>
<gene>
    <name evidence="4" type="ORF">PTTG_29754</name>
</gene>
<dbReference type="EnsemblFungi" id="PTTG_29754-t43_1">
    <property type="protein sequence ID" value="PTTG_29754-t43_1-p1"/>
    <property type="gene ID" value="PTTG_29754"/>
</dbReference>
<dbReference type="EMBL" id="ADAS02000855">
    <property type="protein sequence ID" value="OAV86729.1"/>
    <property type="molecule type" value="Genomic_DNA"/>
</dbReference>
<dbReference type="STRING" id="630390.A0A180G2R4"/>
<reference evidence="4" key="2">
    <citation type="submission" date="2016-05" db="EMBL/GenBank/DDBJ databases">
        <title>Comparative analysis highlights variable genome content of wheat rusts and divergence of the mating loci.</title>
        <authorList>
            <person name="Cuomo C.A."/>
            <person name="Bakkeren G."/>
            <person name="Szabo L."/>
            <person name="Khalil H."/>
            <person name="Joly D."/>
            <person name="Goldberg J."/>
            <person name="Young S."/>
            <person name="Zeng Q."/>
            <person name="Fellers J."/>
        </authorList>
    </citation>
    <scope>NUCLEOTIDE SEQUENCE [LARGE SCALE GENOMIC DNA]</scope>
    <source>
        <strain evidence="4">1-1 BBBD Race 1</strain>
    </source>
</reference>
<reference evidence="5" key="4">
    <citation type="submission" date="2025-05" db="UniProtKB">
        <authorList>
            <consortium name="EnsemblFungi"/>
        </authorList>
    </citation>
    <scope>IDENTIFICATION</scope>
    <source>
        <strain evidence="5">isolate 1-1 / race 1 (BBBD)</strain>
    </source>
</reference>
<feature type="region of interest" description="Disordered" evidence="2">
    <location>
        <begin position="51"/>
        <end position="77"/>
    </location>
</feature>
<dbReference type="Proteomes" id="UP000005240">
    <property type="component" value="Unassembled WGS sequence"/>
</dbReference>
<evidence type="ECO:0000313" key="6">
    <source>
        <dbReference type="Proteomes" id="UP000005240"/>
    </source>
</evidence>
<sequence length="290" mass="31923">MDNNAAALRARVEELEASIQEEQSLQQRAKAKLAAARAGMFVPAVVPILPGQPQNAPQAPDDAPAKEPKVGLPDKYNSTKGKKAEVYVTQIGLYMLSNPQMFPNNRSKVIFSISYLTGQASKWAQPFTTKLFAGQPVLYLKFATAFQMMYYNTKRKALQQLKQEIGSALHYQQGLKKHVRLVLVIARAHFTALTNLSKLALKINNKINGANHYTGDHNPTSTNPNAMDISAMRGALSSLDKATMMWAGLFFHCGNKGHIARCGALSGTHSIKIKIRDDARFGVQVFFSSM</sequence>
<name>A0A180G2R4_PUCT1</name>
<feature type="coiled-coil region" evidence="1">
    <location>
        <begin position="5"/>
        <end position="32"/>
    </location>
</feature>
<protein>
    <submittedName>
        <fullName evidence="5">DUF4939 domain-containing protein</fullName>
    </submittedName>
</protein>
<dbReference type="InterPro" id="IPR032549">
    <property type="entry name" value="DUF4939"/>
</dbReference>
<keyword evidence="6" id="KW-1185">Reference proteome</keyword>
<dbReference type="Pfam" id="PF16297">
    <property type="entry name" value="DUF4939"/>
    <property type="match status" value="1"/>
</dbReference>
<evidence type="ECO:0000256" key="2">
    <source>
        <dbReference type="SAM" id="MobiDB-lite"/>
    </source>
</evidence>
<evidence type="ECO:0000313" key="4">
    <source>
        <dbReference type="EMBL" id="OAV86729.1"/>
    </source>
</evidence>